<dbReference type="Gene3D" id="2.60.60.20">
    <property type="entry name" value="PLAT/LH2 domain"/>
    <property type="match status" value="2"/>
</dbReference>
<dbReference type="PANTHER" id="PTHR45901:SF3">
    <property type="entry name" value="LIPOXYGENASE HOMOLOGY DOMAIN-CONTAINING PROTEIN 1"/>
    <property type="match status" value="1"/>
</dbReference>
<feature type="domain" description="PLAT" evidence="1">
    <location>
        <begin position="145"/>
        <end position="263"/>
    </location>
</feature>
<dbReference type="PROSITE" id="PS50095">
    <property type="entry name" value="PLAT"/>
    <property type="match status" value="2"/>
</dbReference>
<dbReference type="InterPro" id="IPR001024">
    <property type="entry name" value="PLAT/LH2_dom"/>
</dbReference>
<name>A0A1B8YCM6_9GAMM</name>
<dbReference type="InterPro" id="IPR036392">
    <property type="entry name" value="PLAT/LH2_dom_sf"/>
</dbReference>
<evidence type="ECO:0000313" key="2">
    <source>
        <dbReference type="EMBL" id="OCA52908.1"/>
    </source>
</evidence>
<feature type="domain" description="PLAT" evidence="1">
    <location>
        <begin position="11"/>
        <end position="134"/>
    </location>
</feature>
<sequence length="265" mass="29898">MNNSNTSAALVTFEIATVTGKDSGSQADDKQVHMTLQTNTSQSSKVLLKDHTDGGHDNDLFQQGDFNKFRTDDFNLPLDNSSLVSTTMYVENKDDWNCQHIFVTNTSNGQFYHTTESHWISNSSTSFPLSQYLERVNDKTEQHCSEFLITVATSADKNAETNDHVFVQLIDSHGNASEFILMNNFLGEFSRGDTESFRVDTPHDLIGPITRVILQKEEGNGWKPSTLTIERQGVSDGLVKSTFSFTEWLDGEDRWVLKECNEDYI</sequence>
<accession>A0A1B8YCM6</accession>
<dbReference type="InterPro" id="IPR052970">
    <property type="entry name" value="Inner_ear_hair_cell_LOXHD"/>
</dbReference>
<dbReference type="RefSeq" id="WP_065391839.1">
    <property type="nucleotide sequence ID" value="NZ_CAWMQN010000088.1"/>
</dbReference>
<protein>
    <submittedName>
        <fullName evidence="2">PLAT/LH2 domain protein</fullName>
    </submittedName>
</protein>
<dbReference type="Proteomes" id="UP000092665">
    <property type="component" value="Unassembled WGS sequence"/>
</dbReference>
<dbReference type="AlphaFoldDB" id="A0A1B8YCM6"/>
<organism evidence="2 3">
    <name type="scientific">Photorhabdus namnaonensis</name>
    <dbReference type="NCBI Taxonomy" id="1851568"/>
    <lineage>
        <taxon>Bacteria</taxon>
        <taxon>Pseudomonadati</taxon>
        <taxon>Pseudomonadota</taxon>
        <taxon>Gammaproteobacteria</taxon>
        <taxon>Enterobacterales</taxon>
        <taxon>Morganellaceae</taxon>
        <taxon>Photorhabdus</taxon>
    </lineage>
</organism>
<dbReference type="PANTHER" id="PTHR45901">
    <property type="entry name" value="PROTEIN CBG12474"/>
    <property type="match status" value="1"/>
</dbReference>
<keyword evidence="3" id="KW-1185">Reference proteome</keyword>
<gene>
    <name evidence="2" type="ORF">Phpb_03960</name>
</gene>
<evidence type="ECO:0000259" key="1">
    <source>
        <dbReference type="PROSITE" id="PS50095"/>
    </source>
</evidence>
<dbReference type="SUPFAM" id="SSF49723">
    <property type="entry name" value="Lipase/lipooxygenase domain (PLAT/LH2 domain)"/>
    <property type="match status" value="2"/>
</dbReference>
<evidence type="ECO:0000313" key="3">
    <source>
        <dbReference type="Proteomes" id="UP000092665"/>
    </source>
</evidence>
<comment type="caution">
    <text evidence="2">The sequence shown here is derived from an EMBL/GenBank/DDBJ whole genome shotgun (WGS) entry which is preliminary data.</text>
</comment>
<dbReference type="SMART" id="SM00308">
    <property type="entry name" value="LH2"/>
    <property type="match status" value="1"/>
</dbReference>
<dbReference type="EMBL" id="LOIC01000088">
    <property type="protein sequence ID" value="OCA52908.1"/>
    <property type="molecule type" value="Genomic_DNA"/>
</dbReference>
<dbReference type="Pfam" id="PF01477">
    <property type="entry name" value="PLAT"/>
    <property type="match status" value="1"/>
</dbReference>
<reference evidence="3" key="1">
    <citation type="submission" date="2015-11" db="EMBL/GenBank/DDBJ databases">
        <authorList>
            <person name="Tobias N.J."/>
            <person name="Mishra B."/>
            <person name="Gupta D.K."/>
            <person name="Thines M."/>
            <person name="Stinear T.P."/>
            <person name="Bode H.B."/>
        </authorList>
    </citation>
    <scope>NUCLEOTIDE SEQUENCE [LARGE SCALE GENOMIC DNA]</scope>
    <source>
        <strain evidence="3">PB45.5</strain>
    </source>
</reference>
<proteinExistence type="predicted"/>